<proteinExistence type="predicted"/>
<dbReference type="Proteomes" id="UP000584642">
    <property type="component" value="Unassembled WGS sequence"/>
</dbReference>
<protein>
    <recommendedName>
        <fullName evidence="3">Methyltransferase FkbM domain-containing protein</fullName>
    </recommendedName>
</protein>
<dbReference type="InterPro" id="IPR029063">
    <property type="entry name" value="SAM-dependent_MTases_sf"/>
</dbReference>
<dbReference type="Pfam" id="PF06325">
    <property type="entry name" value="PrmA"/>
    <property type="match status" value="1"/>
</dbReference>
<dbReference type="Gene3D" id="3.40.50.150">
    <property type="entry name" value="Vaccinia Virus protein VP39"/>
    <property type="match status" value="1"/>
</dbReference>
<evidence type="ECO:0000313" key="2">
    <source>
        <dbReference type="Proteomes" id="UP000584642"/>
    </source>
</evidence>
<evidence type="ECO:0000313" key="1">
    <source>
        <dbReference type="EMBL" id="NYZ23091.1"/>
    </source>
</evidence>
<keyword evidence="2" id="KW-1185">Reference proteome</keyword>
<sequence length="267" mass="30762">MQVQDPLRQQVDAKLRQLIDSDSPHFNRSYDVLLLGAAYRLAILKEFFVNHYQFKVQLGPFQGMQLLKDVSDGCFLPKLFGSYESTLHPYIERACGKEYEAVVNIGSAEGYYSIGFARRLPTASIHAYDIDPRAQHFCKEMAHLNSVQDRVTIKDRFDGRMFEDFAGQRSLIFCDIEGAEIDLLNPEQFPALERMDLIVEIHSGQCKDATDIIRSRFSRTHDVVIVDNQHRQLSVPPGLTHLSELDQFMILWEARREHTPWAIMTAR</sequence>
<organism evidence="1 2">
    <name type="scientific">Azospirillum oleiclasticum</name>
    <dbReference type="NCBI Taxonomy" id="2735135"/>
    <lineage>
        <taxon>Bacteria</taxon>
        <taxon>Pseudomonadati</taxon>
        <taxon>Pseudomonadota</taxon>
        <taxon>Alphaproteobacteria</taxon>
        <taxon>Rhodospirillales</taxon>
        <taxon>Azospirillaceae</taxon>
        <taxon>Azospirillum</taxon>
    </lineage>
</organism>
<dbReference type="SUPFAM" id="SSF53335">
    <property type="entry name" value="S-adenosyl-L-methionine-dependent methyltransferases"/>
    <property type="match status" value="1"/>
</dbReference>
<name>A0ABX2TIF4_9PROT</name>
<comment type="caution">
    <text evidence="1">The sequence shown here is derived from an EMBL/GenBank/DDBJ whole genome shotgun (WGS) entry which is preliminary data.</text>
</comment>
<accession>A0ABX2TIF4</accession>
<reference evidence="1 2" key="1">
    <citation type="submission" date="2020-05" db="EMBL/GenBank/DDBJ databases">
        <title>Azospirillum oleiclasticum sp. nov, a nitrogen-fixing and heavy crude oil-emulsifying bacterium isolated from the crude oil of Yumen Oilfield.</title>
        <authorList>
            <person name="Wu D."/>
            <person name="Cai M."/>
            <person name="Zhang X."/>
        </authorList>
    </citation>
    <scope>NUCLEOTIDE SEQUENCE [LARGE SCALE GENOMIC DNA]</scope>
    <source>
        <strain evidence="1 2">ROY-1-1-2</strain>
    </source>
</reference>
<evidence type="ECO:0008006" key="3">
    <source>
        <dbReference type="Google" id="ProtNLM"/>
    </source>
</evidence>
<dbReference type="EMBL" id="JABFDB010000024">
    <property type="protein sequence ID" value="NYZ23091.1"/>
    <property type="molecule type" value="Genomic_DNA"/>
</dbReference>
<gene>
    <name evidence="1" type="ORF">HND93_25570</name>
</gene>
<dbReference type="RefSeq" id="WP_180284871.1">
    <property type="nucleotide sequence ID" value="NZ_JABFDB010000024.1"/>
</dbReference>